<dbReference type="Proteomes" id="UP001049176">
    <property type="component" value="Chromosome 2"/>
</dbReference>
<dbReference type="InterPro" id="IPR036279">
    <property type="entry name" value="5-3_exonuclease_C_sf"/>
</dbReference>
<reference evidence="2" key="1">
    <citation type="journal article" date="2021" name="Genome Biol. Evol.">
        <title>The assembled and annotated genome of the fairy-ring fungus Marasmius oreades.</title>
        <authorList>
            <person name="Hiltunen M."/>
            <person name="Ament-Velasquez S.L."/>
            <person name="Johannesson H."/>
        </authorList>
    </citation>
    <scope>NUCLEOTIDE SEQUENCE</scope>
    <source>
        <strain evidence="2">03SP1</strain>
    </source>
</reference>
<feature type="domain" description="XPG-I" evidence="1">
    <location>
        <begin position="117"/>
        <end position="189"/>
    </location>
</feature>
<evidence type="ECO:0000313" key="2">
    <source>
        <dbReference type="EMBL" id="KAG7096287.1"/>
    </source>
</evidence>
<dbReference type="AlphaFoldDB" id="A0A9P7UX58"/>
<dbReference type="KEGG" id="more:E1B28_003734"/>
<comment type="caution">
    <text evidence="2">The sequence shown here is derived from an EMBL/GenBank/DDBJ whole genome shotgun (WGS) entry which is preliminary data.</text>
</comment>
<dbReference type="RefSeq" id="XP_043012757.1">
    <property type="nucleotide sequence ID" value="XM_043148165.1"/>
</dbReference>
<dbReference type="GO" id="GO:0006281">
    <property type="term" value="P:DNA repair"/>
    <property type="evidence" value="ECO:0007669"/>
    <property type="project" value="UniProtKB-ARBA"/>
</dbReference>
<dbReference type="InterPro" id="IPR006086">
    <property type="entry name" value="XPG-I_dom"/>
</dbReference>
<dbReference type="InterPro" id="IPR006084">
    <property type="entry name" value="XPG/Rad2"/>
</dbReference>
<dbReference type="EMBL" id="CM032182">
    <property type="protein sequence ID" value="KAG7096287.1"/>
    <property type="molecule type" value="Genomic_DNA"/>
</dbReference>
<dbReference type="OrthoDB" id="2959108at2759"/>
<dbReference type="GeneID" id="66072810"/>
<dbReference type="InterPro" id="IPR029060">
    <property type="entry name" value="PIN-like_dom_sf"/>
</dbReference>
<proteinExistence type="predicted"/>
<dbReference type="SUPFAM" id="SSF88723">
    <property type="entry name" value="PIN domain-like"/>
    <property type="match status" value="1"/>
</dbReference>
<evidence type="ECO:0000313" key="3">
    <source>
        <dbReference type="Proteomes" id="UP001049176"/>
    </source>
</evidence>
<dbReference type="Gene3D" id="3.40.50.1010">
    <property type="entry name" value="5'-nuclease"/>
    <property type="match status" value="2"/>
</dbReference>
<dbReference type="Pfam" id="PF00867">
    <property type="entry name" value="XPG_I"/>
    <property type="match status" value="1"/>
</dbReference>
<dbReference type="CDD" id="cd09870">
    <property type="entry name" value="PIN_YEN1"/>
    <property type="match status" value="1"/>
</dbReference>
<keyword evidence="3" id="KW-1185">Reference proteome</keyword>
<dbReference type="PRINTS" id="PR00853">
    <property type="entry name" value="XPGRADSUPER"/>
</dbReference>
<dbReference type="PANTHER" id="PTHR11081:SF75">
    <property type="entry name" value="ENDONUCLEASE, PUTATIVE (AFU_ORTHOLOGUE AFUA_3G13260)-RELATED"/>
    <property type="match status" value="1"/>
</dbReference>
<sequence>MGIRDLWKIVNPASQETTLTKLTWDFWTEKDRPMIIGVDASIWLFRSQTAICASGSHSQLGPNPELSIIFHKLSFFLKLPAVLIIVLDGTSRPNIKRGTKVKKAPHWMVKGLRELVEGFGYHMHQAPAEAEAELATMNKCGYIDAVLTDDSDVLVFDAPFIIRNPEKNSKDPDTVSTYNIVDINSNAETPIMKNGLLLFAILRGGDYDMGLPGCSTSISYALTNTELGMELAFLAEEESDSAAQYLCHWRKKLRHEIEEDPHHFIGRKYRKLAATIPPDFPSIRTIRSYTHPQVSNSFAGVLNLQLPDVPKLIDLAKKLFNWKSSGSLATKFRVKIFDAFCIRNLLVPDCYTSTIPVVTLSNAARPRSILNVKADKKSPSIILFSVSFNITELAKLYLISTYLSDLASTRRMTGTAKKKHQLAQAALSTLRQSHIVDLTLLSDME</sequence>
<gene>
    <name evidence="2" type="ORF">E1B28_003734</name>
</gene>
<dbReference type="SUPFAM" id="SSF47807">
    <property type="entry name" value="5' to 3' exonuclease, C-terminal subdomain"/>
    <property type="match status" value="1"/>
</dbReference>
<name>A0A9P7UX58_9AGAR</name>
<protein>
    <recommendedName>
        <fullName evidence="1">XPG-I domain-containing protein</fullName>
    </recommendedName>
</protein>
<dbReference type="PANTHER" id="PTHR11081">
    <property type="entry name" value="FLAP ENDONUCLEASE FAMILY MEMBER"/>
    <property type="match status" value="1"/>
</dbReference>
<dbReference type="GO" id="GO:0017108">
    <property type="term" value="F:5'-flap endonuclease activity"/>
    <property type="evidence" value="ECO:0007669"/>
    <property type="project" value="TreeGrafter"/>
</dbReference>
<dbReference type="SMART" id="SM00484">
    <property type="entry name" value="XPGI"/>
    <property type="match status" value="1"/>
</dbReference>
<accession>A0A9P7UX58</accession>
<organism evidence="2 3">
    <name type="scientific">Marasmius oreades</name>
    <name type="common">fairy-ring Marasmius</name>
    <dbReference type="NCBI Taxonomy" id="181124"/>
    <lineage>
        <taxon>Eukaryota</taxon>
        <taxon>Fungi</taxon>
        <taxon>Dikarya</taxon>
        <taxon>Basidiomycota</taxon>
        <taxon>Agaricomycotina</taxon>
        <taxon>Agaricomycetes</taxon>
        <taxon>Agaricomycetidae</taxon>
        <taxon>Agaricales</taxon>
        <taxon>Marasmiineae</taxon>
        <taxon>Marasmiaceae</taxon>
        <taxon>Marasmius</taxon>
    </lineage>
</organism>
<evidence type="ECO:0000259" key="1">
    <source>
        <dbReference type="SMART" id="SM00484"/>
    </source>
</evidence>